<dbReference type="Gene3D" id="3.90.260.10">
    <property type="entry name" value="Transglutaminase-like"/>
    <property type="match status" value="1"/>
</dbReference>
<accession>A0A834GC90</accession>
<protein>
    <recommendedName>
        <fullName evidence="13">DNA repair protein RAD4</fullName>
    </recommendedName>
</protein>
<dbReference type="GO" id="GO:0003684">
    <property type="term" value="F:damaged DNA binding"/>
    <property type="evidence" value="ECO:0007669"/>
    <property type="project" value="InterPro"/>
</dbReference>
<keyword evidence="6" id="KW-0175">Coiled coil</keyword>
<dbReference type="InterPro" id="IPR018325">
    <property type="entry name" value="Rad4/PNGase_transGLS-fold"/>
</dbReference>
<dbReference type="AlphaFoldDB" id="A0A834GC90"/>
<feature type="compositionally biased region" description="Polar residues" evidence="7">
    <location>
        <begin position="449"/>
        <end position="465"/>
    </location>
</feature>
<dbReference type="InterPro" id="IPR042488">
    <property type="entry name" value="Rad4_BHD3_sf"/>
</dbReference>
<evidence type="ECO:0000256" key="2">
    <source>
        <dbReference type="ARBA" id="ARBA00009525"/>
    </source>
</evidence>
<comment type="similarity">
    <text evidence="2">Belongs to the XPC family.</text>
</comment>
<dbReference type="InterPro" id="IPR018326">
    <property type="entry name" value="Rad4_beta-hairpin_dom1"/>
</dbReference>
<feature type="domain" description="Rad4 beta-hairpin" evidence="9">
    <location>
        <begin position="789"/>
        <end position="852"/>
    </location>
</feature>
<dbReference type="GO" id="GO:0005737">
    <property type="term" value="C:cytoplasm"/>
    <property type="evidence" value="ECO:0007669"/>
    <property type="project" value="TreeGrafter"/>
</dbReference>
<feature type="compositionally biased region" description="Polar residues" evidence="7">
    <location>
        <begin position="975"/>
        <end position="986"/>
    </location>
</feature>
<dbReference type="Pfam" id="PF10404">
    <property type="entry name" value="BHD_2"/>
    <property type="match status" value="1"/>
</dbReference>
<evidence type="ECO:0000259" key="9">
    <source>
        <dbReference type="SMART" id="SM01031"/>
    </source>
</evidence>
<feature type="coiled-coil region" evidence="6">
    <location>
        <begin position="926"/>
        <end position="953"/>
    </location>
</feature>
<dbReference type="PANTHER" id="PTHR12135:SF0">
    <property type="entry name" value="DNA REPAIR PROTEIN COMPLEMENTING XP-C CELLS"/>
    <property type="match status" value="1"/>
</dbReference>
<evidence type="ECO:0000256" key="5">
    <source>
        <dbReference type="ARBA" id="ARBA00023242"/>
    </source>
</evidence>
<feature type="domain" description="Rad4 beta-hairpin" evidence="8">
    <location>
        <begin position="736"/>
        <end position="787"/>
    </location>
</feature>
<evidence type="ECO:0000256" key="3">
    <source>
        <dbReference type="ARBA" id="ARBA00022763"/>
    </source>
</evidence>
<dbReference type="SUPFAM" id="SSF54001">
    <property type="entry name" value="Cysteine proteinases"/>
    <property type="match status" value="1"/>
</dbReference>
<comment type="caution">
    <text evidence="11">The sequence shown here is derived from an EMBL/GenBank/DDBJ whole genome shotgun (WGS) entry which is preliminary data.</text>
</comment>
<dbReference type="InterPro" id="IPR004583">
    <property type="entry name" value="DNA_repair_Rad4"/>
</dbReference>
<dbReference type="OrthoDB" id="300780at2759"/>
<dbReference type="Pfam" id="PF03835">
    <property type="entry name" value="Rad4"/>
    <property type="match status" value="1"/>
</dbReference>
<evidence type="ECO:0000259" key="8">
    <source>
        <dbReference type="SMART" id="SM01030"/>
    </source>
</evidence>
<proteinExistence type="inferred from homology"/>
<feature type="domain" description="Rad4 beta-hairpin" evidence="10">
    <location>
        <begin position="859"/>
        <end position="933"/>
    </location>
</feature>
<feature type="region of interest" description="Disordered" evidence="7">
    <location>
        <begin position="975"/>
        <end position="1011"/>
    </location>
</feature>
<feature type="compositionally biased region" description="Polar residues" evidence="7">
    <location>
        <begin position="678"/>
        <end position="697"/>
    </location>
</feature>
<feature type="region of interest" description="Disordered" evidence="7">
    <location>
        <begin position="449"/>
        <end position="486"/>
    </location>
</feature>
<name>A0A834GC90_RHOSS</name>
<dbReference type="GO" id="GO:0006298">
    <property type="term" value="P:mismatch repair"/>
    <property type="evidence" value="ECO:0007669"/>
    <property type="project" value="TreeGrafter"/>
</dbReference>
<organism evidence="11 12">
    <name type="scientific">Rhododendron simsii</name>
    <name type="common">Sims's rhododendron</name>
    <dbReference type="NCBI Taxonomy" id="118357"/>
    <lineage>
        <taxon>Eukaryota</taxon>
        <taxon>Viridiplantae</taxon>
        <taxon>Streptophyta</taxon>
        <taxon>Embryophyta</taxon>
        <taxon>Tracheophyta</taxon>
        <taxon>Spermatophyta</taxon>
        <taxon>Magnoliopsida</taxon>
        <taxon>eudicotyledons</taxon>
        <taxon>Gunneridae</taxon>
        <taxon>Pentapetalae</taxon>
        <taxon>asterids</taxon>
        <taxon>Ericales</taxon>
        <taxon>Ericaceae</taxon>
        <taxon>Ericoideae</taxon>
        <taxon>Rhodoreae</taxon>
        <taxon>Rhododendron</taxon>
    </lineage>
</organism>
<feature type="region of interest" description="Disordered" evidence="7">
    <location>
        <begin position="151"/>
        <end position="207"/>
    </location>
</feature>
<keyword evidence="3" id="KW-0227">DNA damage</keyword>
<keyword evidence="5" id="KW-0539">Nucleus</keyword>
<evidence type="ECO:0008006" key="13">
    <source>
        <dbReference type="Google" id="ProtNLM"/>
    </source>
</evidence>
<dbReference type="InterPro" id="IPR036985">
    <property type="entry name" value="Transglutaminase-like_sf"/>
</dbReference>
<dbReference type="Gene3D" id="3.30.70.2460">
    <property type="entry name" value="Rad4, beta-hairpin domain BHD3"/>
    <property type="match status" value="1"/>
</dbReference>
<dbReference type="Proteomes" id="UP000626092">
    <property type="component" value="Unassembled WGS sequence"/>
</dbReference>
<sequence>MDSSLPWQWHTMMAENSHLVDLCEVPLPFFHHGMDPLCPGPGHAVPYLVLYLSRYCAYSLSCHQVTYPKKPFKGGLHKYKIEDLSKQKRSKEVMAPADDSGFLESLNDGNLAAISHKAVGELLNRVNSRGSSGSKKRDNYLQRCDFECKPASEPEKADEQSVGNKSKRNALEGENSKSAAVPTTPLKDTAEGKDLHHSNLDGEEELDESFWEDGSLHTLNSVEDHKNDLFNGMTIEFDGTPDSGKRKTIRRASAEDKELAELVHKVHLLCLLGRGRLIDNACNDPLIQASLLSLLPEHLHRISENTNLTVNALVPLVSWFHNNFRIRGSGSTERSFHSALAFALETQEGTAEEVAALSVALFRALNLTTRFVSILDVASLKPDTNKSESVSQEPRKAVRGIFQSSTLMVAKPDQVAISPVKQLSSDGKGNICETSLRDACGVMHAKLSSNFSSSKGPQSSDQPTLSCKARNHFSDGSLAGKSDGSKRKGDFEFEMQLEMALSASAAETSRHSICLNADKINSNSPNLSSPAKRLKTIKMVESPSSSQGISTAFGSRKVGAPLYWAEIYCSGENLTGKWVHVDAVNAIIDGEHKVEPAVAACRASLRYVVAFAGLGAKDVTRRYCMKWYKIASERVDPIWWGNVLAPLTALESGATGGVIHVERDGSNGHAKVGPFKTTDPSSRNCTVPHNASSTGTVETEVPKEPCNKICSNSSAANSFINSRSSLEDMELETRALTEPLPTNQQAYKNHHLYALERWLTKYQILHPKGPILGFCSGHPVFPRTSVQLLHTKERWLREGLQIKANELPVQVMKRSQKPSKGQASEADDDAEEACEGNTVLYGKWQTEPLCLPHAVNGIVPRNERGQVDVWSEKCLPPGTVHLRLPRLVPVAKRLEIDFAPAMVGFDFRNGRSIPVYDGIVVCAEFRNAILEAYAEEEERREALEKKRNEAQAISRWYQLLSSIVTRQRLNNCYGDHSTSQTPNNIENTKEKVSEGVGGSEDNGRSHECEGQTLPRKSEFVSMVTTEEHEHVFLTDNHDVDEQSFTRTKRCRCGFSIQVEEF</sequence>
<keyword evidence="4" id="KW-0234">DNA repair</keyword>
<evidence type="ECO:0000256" key="1">
    <source>
        <dbReference type="ARBA" id="ARBA00004123"/>
    </source>
</evidence>
<dbReference type="SMART" id="SM01030">
    <property type="entry name" value="BHD_1"/>
    <property type="match status" value="1"/>
</dbReference>
<evidence type="ECO:0000259" key="10">
    <source>
        <dbReference type="SMART" id="SM01032"/>
    </source>
</evidence>
<dbReference type="GO" id="GO:0000111">
    <property type="term" value="C:nucleotide-excision repair factor 2 complex"/>
    <property type="evidence" value="ECO:0007669"/>
    <property type="project" value="TreeGrafter"/>
</dbReference>
<dbReference type="Pfam" id="PF10405">
    <property type="entry name" value="BHD_3"/>
    <property type="match status" value="1"/>
</dbReference>
<dbReference type="SMART" id="SM01032">
    <property type="entry name" value="BHD_3"/>
    <property type="match status" value="1"/>
</dbReference>
<reference evidence="11" key="1">
    <citation type="submission" date="2019-11" db="EMBL/GenBank/DDBJ databases">
        <authorList>
            <person name="Liu Y."/>
            <person name="Hou J."/>
            <person name="Li T.-Q."/>
            <person name="Guan C.-H."/>
            <person name="Wu X."/>
            <person name="Wu H.-Z."/>
            <person name="Ling F."/>
            <person name="Zhang R."/>
            <person name="Shi X.-G."/>
            <person name="Ren J.-P."/>
            <person name="Chen E.-F."/>
            <person name="Sun J.-M."/>
        </authorList>
    </citation>
    <scope>NUCLEOTIDE SEQUENCE</scope>
    <source>
        <strain evidence="11">Adult_tree_wgs_1</strain>
        <tissue evidence="11">Leaves</tissue>
    </source>
</reference>
<evidence type="ECO:0000256" key="7">
    <source>
        <dbReference type="SAM" id="MobiDB-lite"/>
    </source>
</evidence>
<feature type="region of interest" description="Disordered" evidence="7">
    <location>
        <begin position="674"/>
        <end position="699"/>
    </location>
</feature>
<dbReference type="PANTHER" id="PTHR12135">
    <property type="entry name" value="DNA REPAIR PROTEIN XP-C / RAD4"/>
    <property type="match status" value="1"/>
</dbReference>
<dbReference type="Pfam" id="PF10403">
    <property type="entry name" value="BHD_1"/>
    <property type="match status" value="1"/>
</dbReference>
<dbReference type="EMBL" id="WJXA01000010">
    <property type="protein sequence ID" value="KAF7130235.1"/>
    <property type="molecule type" value="Genomic_DNA"/>
</dbReference>
<feature type="compositionally biased region" description="Basic and acidic residues" evidence="7">
    <location>
        <begin position="188"/>
        <end position="200"/>
    </location>
</feature>
<gene>
    <name evidence="11" type="ORF">RHSIM_Rhsim10G0177200</name>
</gene>
<dbReference type="GO" id="GO:0003697">
    <property type="term" value="F:single-stranded DNA binding"/>
    <property type="evidence" value="ECO:0007669"/>
    <property type="project" value="TreeGrafter"/>
</dbReference>
<dbReference type="InterPro" id="IPR038765">
    <property type="entry name" value="Papain-like_cys_pep_sf"/>
</dbReference>
<dbReference type="GO" id="GO:0006289">
    <property type="term" value="P:nucleotide-excision repair"/>
    <property type="evidence" value="ECO:0007669"/>
    <property type="project" value="InterPro"/>
</dbReference>
<dbReference type="InterPro" id="IPR018328">
    <property type="entry name" value="Rad4_beta-hairpin_dom3"/>
</dbReference>
<evidence type="ECO:0000313" key="12">
    <source>
        <dbReference type="Proteomes" id="UP000626092"/>
    </source>
</evidence>
<dbReference type="GO" id="GO:0071942">
    <property type="term" value="C:XPC complex"/>
    <property type="evidence" value="ECO:0007669"/>
    <property type="project" value="TreeGrafter"/>
</dbReference>
<evidence type="ECO:0000313" key="11">
    <source>
        <dbReference type="EMBL" id="KAF7130235.1"/>
    </source>
</evidence>
<keyword evidence="12" id="KW-1185">Reference proteome</keyword>
<dbReference type="FunFam" id="3.30.70.2460:FF:000001">
    <property type="entry name" value="DNA repair protein Rad4 family"/>
    <property type="match status" value="1"/>
</dbReference>
<dbReference type="Gene3D" id="2.20.20.110">
    <property type="entry name" value="Rad4, beta-hairpin domain BHD1"/>
    <property type="match status" value="1"/>
</dbReference>
<comment type="subcellular location">
    <subcellularLocation>
        <location evidence="1">Nucleus</location>
    </subcellularLocation>
</comment>
<evidence type="ECO:0000256" key="4">
    <source>
        <dbReference type="ARBA" id="ARBA00023204"/>
    </source>
</evidence>
<dbReference type="SMART" id="SM01031">
    <property type="entry name" value="BHD_2"/>
    <property type="match status" value="1"/>
</dbReference>
<evidence type="ECO:0000256" key="6">
    <source>
        <dbReference type="SAM" id="Coils"/>
    </source>
</evidence>
<dbReference type="InterPro" id="IPR018327">
    <property type="entry name" value="BHD_2"/>
</dbReference>